<keyword evidence="1" id="KW-0812">Transmembrane</keyword>
<comment type="caution">
    <text evidence="2">The sequence shown here is derived from an EMBL/GenBank/DDBJ whole genome shotgun (WGS) entry which is preliminary data.</text>
</comment>
<feature type="transmembrane region" description="Helical" evidence="1">
    <location>
        <begin position="20"/>
        <end position="40"/>
    </location>
</feature>
<protein>
    <submittedName>
        <fullName evidence="2">Uncharacterized protein</fullName>
    </submittedName>
</protein>
<organism evidence="2">
    <name type="scientific">bioreactor metagenome</name>
    <dbReference type="NCBI Taxonomy" id="1076179"/>
    <lineage>
        <taxon>unclassified sequences</taxon>
        <taxon>metagenomes</taxon>
        <taxon>ecological metagenomes</taxon>
    </lineage>
</organism>
<evidence type="ECO:0000256" key="1">
    <source>
        <dbReference type="SAM" id="Phobius"/>
    </source>
</evidence>
<sequence length="43" mass="4750">MMAFKYFLIITDAIKVITNATIAVIIIVIAILSNILLFNIPLS</sequence>
<keyword evidence="1" id="KW-0472">Membrane</keyword>
<reference evidence="2" key="1">
    <citation type="submission" date="2019-08" db="EMBL/GenBank/DDBJ databases">
        <authorList>
            <person name="Kucharzyk K."/>
            <person name="Murdoch R.W."/>
            <person name="Higgins S."/>
            <person name="Loffler F."/>
        </authorList>
    </citation>
    <scope>NUCLEOTIDE SEQUENCE</scope>
</reference>
<dbReference type="EMBL" id="VSSQ01033322">
    <property type="protein sequence ID" value="MPM84872.1"/>
    <property type="molecule type" value="Genomic_DNA"/>
</dbReference>
<name>A0A645D8E0_9ZZZZ</name>
<keyword evidence="1" id="KW-1133">Transmembrane helix</keyword>
<evidence type="ECO:0000313" key="2">
    <source>
        <dbReference type="EMBL" id="MPM84872.1"/>
    </source>
</evidence>
<dbReference type="AlphaFoldDB" id="A0A645D8E0"/>
<proteinExistence type="predicted"/>
<accession>A0A645D8E0</accession>
<gene>
    <name evidence="2" type="ORF">SDC9_131948</name>
</gene>